<dbReference type="KEGG" id="ssan:NX02_23615"/>
<dbReference type="Gene3D" id="1.10.150.20">
    <property type="entry name" value="5' to 3' exonuclease, C-terminal subdomain"/>
    <property type="match status" value="1"/>
</dbReference>
<name>W0AIE7_9SPHN</name>
<keyword evidence="2" id="KW-0812">Transmembrane</keyword>
<feature type="region of interest" description="Disordered" evidence="1">
    <location>
        <begin position="65"/>
        <end position="93"/>
    </location>
</feature>
<dbReference type="EMBL" id="CP006644">
    <property type="protein sequence ID" value="AHE56337.1"/>
    <property type="molecule type" value="Genomic_DNA"/>
</dbReference>
<evidence type="ECO:0000256" key="1">
    <source>
        <dbReference type="SAM" id="MobiDB-lite"/>
    </source>
</evidence>
<evidence type="ECO:0000313" key="4">
    <source>
        <dbReference type="Proteomes" id="UP000018851"/>
    </source>
</evidence>
<dbReference type="OrthoDB" id="9807941at2"/>
<proteinExistence type="predicted"/>
<dbReference type="Proteomes" id="UP000018851">
    <property type="component" value="Chromosome"/>
</dbReference>
<organism evidence="3 4">
    <name type="scientific">Sphingomonas sanxanigenens DSM 19645 = NX02</name>
    <dbReference type="NCBI Taxonomy" id="1123269"/>
    <lineage>
        <taxon>Bacteria</taxon>
        <taxon>Pseudomonadati</taxon>
        <taxon>Pseudomonadota</taxon>
        <taxon>Alphaproteobacteria</taxon>
        <taxon>Sphingomonadales</taxon>
        <taxon>Sphingomonadaceae</taxon>
        <taxon>Sphingomonas</taxon>
    </lineage>
</organism>
<dbReference type="AlphaFoldDB" id="W0AIE7"/>
<protein>
    <submittedName>
        <fullName evidence="3">Uncharacterized protein</fullName>
    </submittedName>
</protein>
<feature type="transmembrane region" description="Helical" evidence="2">
    <location>
        <begin position="6"/>
        <end position="24"/>
    </location>
</feature>
<evidence type="ECO:0000256" key="2">
    <source>
        <dbReference type="SAM" id="Phobius"/>
    </source>
</evidence>
<feature type="region of interest" description="Disordered" evidence="1">
    <location>
        <begin position="31"/>
        <end position="50"/>
    </location>
</feature>
<accession>W0AIE7</accession>
<reference evidence="3 4" key="1">
    <citation type="submission" date="2013-07" db="EMBL/GenBank/DDBJ databases">
        <title>Completed genome of Sphingomonas sanxanigenens NX02.</title>
        <authorList>
            <person name="Ma T."/>
            <person name="Huang H."/>
            <person name="Wu M."/>
            <person name="Li X."/>
            <person name="Li G."/>
        </authorList>
    </citation>
    <scope>NUCLEOTIDE SEQUENCE [LARGE SCALE GENOMIC DNA]</scope>
    <source>
        <strain evidence="3 4">NX02</strain>
    </source>
</reference>
<sequence length="168" mass="17796">MQENLWLLIAIAVLALVVVLFFVLRRYGRSGRSVPPPAPRLTDPGADPDLDERTVVIPAARAYRAPAPVPPPAPAPEPAPLPEVAPPAGPPDDLSRIKGVGPKLVALLNALGITRYDQIAAWTAADIAAIDTHLGAFSGRPTRDKWVEQASFLASGDIAGFEARFGKL</sequence>
<dbReference type="STRING" id="1123269.NX02_23615"/>
<feature type="compositionally biased region" description="Pro residues" evidence="1">
    <location>
        <begin position="67"/>
        <end position="90"/>
    </location>
</feature>
<dbReference type="HOGENOM" id="CLU_070816_2_0_5"/>
<keyword evidence="2" id="KW-1133">Transmembrane helix</keyword>
<dbReference type="RefSeq" id="WP_025294456.1">
    <property type="nucleotide sequence ID" value="NZ_CP006644.1"/>
</dbReference>
<dbReference type="PATRIC" id="fig|1123269.5.peg.4624"/>
<keyword evidence="2" id="KW-0472">Membrane</keyword>
<dbReference type="eggNOG" id="COG3743">
    <property type="taxonomic scope" value="Bacteria"/>
</dbReference>
<gene>
    <name evidence="3" type="ORF">NX02_23615</name>
</gene>
<keyword evidence="4" id="KW-1185">Reference proteome</keyword>
<evidence type="ECO:0000313" key="3">
    <source>
        <dbReference type="EMBL" id="AHE56337.1"/>
    </source>
</evidence>